<dbReference type="EMBL" id="KN833706">
    <property type="protein sequence ID" value="KIK25699.1"/>
    <property type="molecule type" value="Genomic_DNA"/>
</dbReference>
<dbReference type="AlphaFoldDB" id="A0A0C9ZI78"/>
<gene>
    <name evidence="2" type="ORF">PISMIDRAFT_677008</name>
</gene>
<sequence length="111" mass="12237">MVCASNAARRSSSSGSSVEYAFKNTVSSNCRNNLIVSRLENATCRLKRFNTALLAEANTPYAQSSTPVPRGRPFPSSADLTRIRSHDDDDPSHFESSPIWHAAEFLVFFPV</sequence>
<keyword evidence="3" id="KW-1185">Reference proteome</keyword>
<name>A0A0C9ZI78_9AGAM</name>
<protein>
    <submittedName>
        <fullName evidence="2">Uncharacterized protein</fullName>
    </submittedName>
</protein>
<evidence type="ECO:0000313" key="3">
    <source>
        <dbReference type="Proteomes" id="UP000054018"/>
    </source>
</evidence>
<feature type="region of interest" description="Disordered" evidence="1">
    <location>
        <begin position="60"/>
        <end position="95"/>
    </location>
</feature>
<organism evidence="2 3">
    <name type="scientific">Pisolithus microcarpus 441</name>
    <dbReference type="NCBI Taxonomy" id="765257"/>
    <lineage>
        <taxon>Eukaryota</taxon>
        <taxon>Fungi</taxon>
        <taxon>Dikarya</taxon>
        <taxon>Basidiomycota</taxon>
        <taxon>Agaricomycotina</taxon>
        <taxon>Agaricomycetes</taxon>
        <taxon>Agaricomycetidae</taxon>
        <taxon>Boletales</taxon>
        <taxon>Sclerodermatineae</taxon>
        <taxon>Pisolithaceae</taxon>
        <taxon>Pisolithus</taxon>
    </lineage>
</organism>
<reference evidence="2 3" key="1">
    <citation type="submission" date="2014-04" db="EMBL/GenBank/DDBJ databases">
        <authorList>
            <consortium name="DOE Joint Genome Institute"/>
            <person name="Kuo A."/>
            <person name="Kohler A."/>
            <person name="Costa M.D."/>
            <person name="Nagy L.G."/>
            <person name="Floudas D."/>
            <person name="Copeland A."/>
            <person name="Barry K.W."/>
            <person name="Cichocki N."/>
            <person name="Veneault-Fourrey C."/>
            <person name="LaButti K."/>
            <person name="Lindquist E.A."/>
            <person name="Lipzen A."/>
            <person name="Lundell T."/>
            <person name="Morin E."/>
            <person name="Murat C."/>
            <person name="Sun H."/>
            <person name="Tunlid A."/>
            <person name="Henrissat B."/>
            <person name="Grigoriev I.V."/>
            <person name="Hibbett D.S."/>
            <person name="Martin F."/>
            <person name="Nordberg H.P."/>
            <person name="Cantor M.N."/>
            <person name="Hua S.X."/>
        </authorList>
    </citation>
    <scope>NUCLEOTIDE SEQUENCE [LARGE SCALE GENOMIC DNA]</scope>
    <source>
        <strain evidence="2 3">441</strain>
    </source>
</reference>
<feature type="compositionally biased region" description="Basic and acidic residues" evidence="1">
    <location>
        <begin position="81"/>
        <end position="93"/>
    </location>
</feature>
<evidence type="ECO:0000313" key="2">
    <source>
        <dbReference type="EMBL" id="KIK25699.1"/>
    </source>
</evidence>
<proteinExistence type="predicted"/>
<dbReference type="Proteomes" id="UP000054018">
    <property type="component" value="Unassembled WGS sequence"/>
</dbReference>
<evidence type="ECO:0000256" key="1">
    <source>
        <dbReference type="SAM" id="MobiDB-lite"/>
    </source>
</evidence>
<reference evidence="3" key="2">
    <citation type="submission" date="2015-01" db="EMBL/GenBank/DDBJ databases">
        <title>Evolutionary Origins and Diversification of the Mycorrhizal Mutualists.</title>
        <authorList>
            <consortium name="DOE Joint Genome Institute"/>
            <consortium name="Mycorrhizal Genomics Consortium"/>
            <person name="Kohler A."/>
            <person name="Kuo A."/>
            <person name="Nagy L.G."/>
            <person name="Floudas D."/>
            <person name="Copeland A."/>
            <person name="Barry K.W."/>
            <person name="Cichocki N."/>
            <person name="Veneault-Fourrey C."/>
            <person name="LaButti K."/>
            <person name="Lindquist E.A."/>
            <person name="Lipzen A."/>
            <person name="Lundell T."/>
            <person name="Morin E."/>
            <person name="Murat C."/>
            <person name="Riley R."/>
            <person name="Ohm R."/>
            <person name="Sun H."/>
            <person name="Tunlid A."/>
            <person name="Henrissat B."/>
            <person name="Grigoriev I.V."/>
            <person name="Hibbett D.S."/>
            <person name="Martin F."/>
        </authorList>
    </citation>
    <scope>NUCLEOTIDE SEQUENCE [LARGE SCALE GENOMIC DNA]</scope>
    <source>
        <strain evidence="3">441</strain>
    </source>
</reference>
<dbReference type="HOGENOM" id="CLU_2159403_0_0_1"/>
<accession>A0A0C9ZI78</accession>